<organism evidence="1 2">
    <name type="scientific">Intestinimonas massiliensis</name>
    <name type="common">ex Afouda et al. 2020</name>
    <dbReference type="NCBI Taxonomy" id="1673721"/>
    <lineage>
        <taxon>Bacteria</taxon>
        <taxon>Bacillati</taxon>
        <taxon>Bacillota</taxon>
        <taxon>Clostridia</taxon>
        <taxon>Eubacteriales</taxon>
        <taxon>Intestinimonas</taxon>
    </lineage>
</organism>
<dbReference type="Proteomes" id="UP001200313">
    <property type="component" value="Unassembled WGS sequence"/>
</dbReference>
<dbReference type="EMBL" id="JAKNJB010000001">
    <property type="protein sequence ID" value="MCG4525559.1"/>
    <property type="molecule type" value="Genomic_DNA"/>
</dbReference>
<comment type="caution">
    <text evidence="1">The sequence shown here is derived from an EMBL/GenBank/DDBJ whole genome shotgun (WGS) entry which is preliminary data.</text>
</comment>
<protein>
    <submittedName>
        <fullName evidence="1">Uncharacterized protein</fullName>
    </submittedName>
</protein>
<proteinExistence type="predicted"/>
<dbReference type="RefSeq" id="WP_238072697.1">
    <property type="nucleotide sequence ID" value="NZ_JAKNJB010000001.1"/>
</dbReference>
<name>A0ABS9M445_9FIRM</name>
<accession>A0ABS9M445</accession>
<evidence type="ECO:0000313" key="1">
    <source>
        <dbReference type="EMBL" id="MCG4525559.1"/>
    </source>
</evidence>
<reference evidence="1 2" key="1">
    <citation type="submission" date="2022-01" db="EMBL/GenBank/DDBJ databases">
        <title>Collection of gut derived symbiotic bacterial strains cultured from healthy donors.</title>
        <authorList>
            <person name="Lin H."/>
            <person name="Kohout C."/>
            <person name="Waligurski E."/>
            <person name="Pamer E.G."/>
        </authorList>
    </citation>
    <scope>NUCLEOTIDE SEQUENCE [LARGE SCALE GENOMIC DNA]</scope>
    <source>
        <strain evidence="1 2">DFI.3.7</strain>
    </source>
</reference>
<gene>
    <name evidence="1" type="ORF">L0P79_00520</name>
</gene>
<evidence type="ECO:0000313" key="2">
    <source>
        <dbReference type="Proteomes" id="UP001200313"/>
    </source>
</evidence>
<keyword evidence="2" id="KW-1185">Reference proteome</keyword>
<sequence length="81" mass="9090">MSELLKRLQTGQRHIEEYTRPNADFICPVCNQKSPCYASFVTLQAGYGSVHDGEKAKVRVCGDCMDNLYRTLTQCGTGKEQ</sequence>